<protein>
    <submittedName>
        <fullName evidence="1">Uncharacterized protein</fullName>
    </submittedName>
</protein>
<comment type="caution">
    <text evidence="1">The sequence shown here is derived from an EMBL/GenBank/DDBJ whole genome shotgun (WGS) entry which is preliminary data.</text>
</comment>
<name>A0ABQ4SQ34_9HYPH</name>
<accession>A0ABQ4SQ34</accession>
<proteinExistence type="predicted"/>
<keyword evidence="2" id="KW-1185">Reference proteome</keyword>
<evidence type="ECO:0000313" key="1">
    <source>
        <dbReference type="EMBL" id="GJE04615.1"/>
    </source>
</evidence>
<evidence type="ECO:0000313" key="2">
    <source>
        <dbReference type="Proteomes" id="UP001055153"/>
    </source>
</evidence>
<gene>
    <name evidence="1" type="ORF">GMJLKIPL_6579</name>
</gene>
<organism evidence="1 2">
    <name type="scientific">Methylobacterium isbiliense</name>
    <dbReference type="NCBI Taxonomy" id="315478"/>
    <lineage>
        <taxon>Bacteria</taxon>
        <taxon>Pseudomonadati</taxon>
        <taxon>Pseudomonadota</taxon>
        <taxon>Alphaproteobacteria</taxon>
        <taxon>Hyphomicrobiales</taxon>
        <taxon>Methylobacteriaceae</taxon>
        <taxon>Methylobacterium</taxon>
    </lineage>
</organism>
<sequence length="29" mass="2952">MAVGTATRPVRASTPTMVGALLLLLVSKP</sequence>
<reference evidence="1" key="1">
    <citation type="journal article" date="2021" name="Front. Microbiol.">
        <title>Comprehensive Comparative Genomics and Phenotyping of Methylobacterium Species.</title>
        <authorList>
            <person name="Alessa O."/>
            <person name="Ogura Y."/>
            <person name="Fujitani Y."/>
            <person name="Takami H."/>
            <person name="Hayashi T."/>
            <person name="Sahin N."/>
            <person name="Tani A."/>
        </authorList>
    </citation>
    <scope>NUCLEOTIDE SEQUENCE</scope>
    <source>
        <strain evidence="1">DSM 17168</strain>
    </source>
</reference>
<dbReference type="EMBL" id="BPQQ01000142">
    <property type="protein sequence ID" value="GJE04615.1"/>
    <property type="molecule type" value="Genomic_DNA"/>
</dbReference>
<dbReference type="Proteomes" id="UP001055153">
    <property type="component" value="Unassembled WGS sequence"/>
</dbReference>
<reference evidence="1" key="2">
    <citation type="submission" date="2021-08" db="EMBL/GenBank/DDBJ databases">
        <authorList>
            <person name="Tani A."/>
            <person name="Ola A."/>
            <person name="Ogura Y."/>
            <person name="Katsura K."/>
            <person name="Hayashi T."/>
        </authorList>
    </citation>
    <scope>NUCLEOTIDE SEQUENCE</scope>
    <source>
        <strain evidence="1">DSM 17168</strain>
    </source>
</reference>